<feature type="domain" description="AAA+ ATPase" evidence="7">
    <location>
        <begin position="485"/>
        <end position="803"/>
    </location>
</feature>
<comment type="similarity">
    <text evidence="1">Belongs to the CbxX/CfxQ family.</text>
</comment>
<dbReference type="PRINTS" id="PR00819">
    <property type="entry name" value="CBXCFQXSUPER"/>
</dbReference>
<evidence type="ECO:0000313" key="9">
    <source>
        <dbReference type="Proteomes" id="UP001590950"/>
    </source>
</evidence>
<keyword evidence="2" id="KW-0547">Nucleotide-binding</keyword>
<dbReference type="InterPro" id="IPR050773">
    <property type="entry name" value="CbxX/CfxQ_RuBisCO_ESX"/>
</dbReference>
<evidence type="ECO:0000313" key="8">
    <source>
        <dbReference type="EMBL" id="KAL2044224.1"/>
    </source>
</evidence>
<feature type="domain" description="AAA+ ATPase" evidence="7">
    <location>
        <begin position="1324"/>
        <end position="1456"/>
    </location>
</feature>
<dbReference type="InterPro" id="IPR041677">
    <property type="entry name" value="DNA2/NAM7_AAA_11"/>
</dbReference>
<dbReference type="Pfam" id="PF13086">
    <property type="entry name" value="AAA_11"/>
    <property type="match status" value="1"/>
</dbReference>
<dbReference type="InterPro" id="IPR027417">
    <property type="entry name" value="P-loop_NTPase"/>
</dbReference>
<dbReference type="Gene3D" id="1.10.8.60">
    <property type="match status" value="2"/>
</dbReference>
<sequence>MSPNLPGQRDGLRGDRLRTFFGRVLAGEQALKSFQNAKLFIEAICDQPDPVKCVERLISSPKGLSALQSALRSDVSSEFLNTSATYLLRYIQDPELKIVCRGEFLQQLILTITDPPIFWDAFVKAQRTGCLKDEALQCFSWLLLQLISLSVDKAPTYYGVARDPVIQKMLLECSQVEVRNTGQKIKHIIDAVTNPKHLDGEGPGGRHDNDFLDIKQITILPTPDELASTEPPYLRRATEIDECPESGRLAMHIDNQFRLLREDMLRDLREELQVAVGSRKGRRKGLLIDGLAIDGIECDERKSWSLRLQCLNDLSQLPNSKHDLRKKFIVENRKFLKHQSQACLIADGEIVALVTINRNEDLLAHYPPILCVQFTGSERSTSKALLGLKLAKFVQLVQLNTAIFAYEPVLGQLQNTRHLLLRDEILHWSPGRTLRSPPLLESTSIIDLVATVRSDPSCDLQQALELPKPTRLDLSQVECFMAGLTQRFSLVQGPPRTGKSFIGALIAKAIYRFSSQNILVVCYTNHALDQFLEDLLKVGIPHGSIVRLGSAGKSSTATQPLVLSAQQSNFRLKKDDWDIINLRQSEASKQADGLRNAFSNYQAKAVSKSDLLDYLEFDSETPEFFEAFILPDETNDMVKIGKKGKAVDRFYLIDRWARGWDAGSYSAAQAEFPTIWRMTYSERTAALQRWKTDILKERISRISSHGKQFGEAVANINVLFNEKNRRVVLEKRIIGCTTTAAAKHVQYIQSASPDVLLVEEAGEILESHILTALGPETGQAILIGDHKQLRPKTHHDLSIEKGDGYDLNRSLFERLVLRGFPHQVLSQQHRMRPEISSLVRHLTYPDLTDAPGTRNRPALRGFQDNLIFLNHENLEEETHDTPEWKAGNSTSSRQNNFEAQMTLKCVRYLGQQGYRTAQVVVLTPYLAQLRLLFEVLGKENDPVLNDLDSYDLVRAGLMPAATAQLQKRPLQISTIDNYQGEESDIVVASLTRSNDHHDIGFMSSPQRLNVLLSRARNALILIGNATTFLDARKGKELWREFMNLLKSGSHIYDGFPVKCERHQDRMSVLRCPGDFDQCPDGGCNEPCNVFLQCGVHICPHRCHQLFDHSKMECKHLVQSKCSVGHVQSWSCHAGKPASCRPCENKRRSKEKALQEEFVRQQRREQKQKEHAAEMTRLDEEIRMMREEIVDGQMSKEMAESIKQKKQDLADARVLAKGPSRSSVNAKGAACAQISPLTRCGENVTSACGTTEDVRESKEVGSQDEHALSPSESEWDRQKRVDNASNGAIDSLMKMTGLEEVKAQVLKIKARADTALRQNTNVKDERYGIVLLGNPGTGKTTVARLYAKFLTSMGVLSGNEFVETSGSRLANDGVAGAKKHIETLVNAGGGAFFLDEAYQLALGHSYGGASVLDFLLAEIENQVGKIVFIFAGYNKQMEKFFEHNQGFSSRMPYRLQFADYKDKELLQMLGQRIQTRYKGKMKVEGGIAGLYARIAVRRLGRGRGREGFGNARALENVLARISERQADRLHRERVAGVRPDDFLFKAEDLIGPEPSRAIIQSDAWKELQGLTGLKAVKENMQGFLDRIHTNYQRELEEKEVIDVSLNRVFIGSPGTGKTSVGKLYGQVLADMGLLSNGEVVVKNPADFVGSVLGESEKNTKAILKATEGKVLIIDEAYMLYSGGAGMSTTSDPYKTAVVDTIVAEVQSTPGEDRCVLLLGYKEKLEEMFRNTNPGLSRRFALDDAFDFEDFDDDQLREILELKLKKQCLEATEEAKDIAISMLARARHRPNFGNAGEVENMISHAKASYQTRQSAKPLSHRSADVIFEPQDFDVNFDRSANASVNCRALFKDMLGCDELVGKLEGFVQTSSNMRARGIDPREHIPFNFIFKGPPGTGKTTTARKMGQVFYDMGFLSTSDVHECSATDLVAGYVGQTGPKTIQLLEKALGKVLFVDEAYRLGEGAFAAEAINELVDSLTKPRFAGKIIVILAGYTDSMNELLRVNQGLSSRFSEEVIFTNMEPEDCWKFLQQYLEKTGIAIEGTNTPVSFSKIISLFRELTSLPSWGNGRDVQTISKLITSTTFRTAGSSTSKLTVSRRQIVDILTTFLTGRRARSVMNSSKSTRLQQDNQATQDLVERPNALKTMLSTAPTQDVSRNPSASVDEPIQVVEVSDERDTGVTDSIWDQLQADKASQELAQNSIDNAVTNAEEESRLAARESVAIAKEVKLLAAQKARDEKLQEFKRRHEEARLKELNAQRAKAEADERLRKIREDAERKRKEELRVQVKLREMGICVAGFRWIKQADGYRCAGGSHFLSNRELGI</sequence>
<dbReference type="SUPFAM" id="SSF52540">
    <property type="entry name" value="P-loop containing nucleoside triphosphate hydrolases"/>
    <property type="match status" value="4"/>
</dbReference>
<dbReference type="InterPro" id="IPR041679">
    <property type="entry name" value="DNA2/NAM7-like_C"/>
</dbReference>
<protein>
    <recommendedName>
        <fullName evidence="7">AAA+ ATPase domain-containing protein</fullName>
    </recommendedName>
</protein>
<dbReference type="Gene3D" id="3.40.50.300">
    <property type="entry name" value="P-loop containing nucleotide triphosphate hydrolases"/>
    <property type="match status" value="6"/>
</dbReference>
<dbReference type="PANTHER" id="PTHR43392">
    <property type="entry name" value="AAA-TYPE ATPASE FAMILY PROTEIN / ANKYRIN REPEAT FAMILY PROTEIN"/>
    <property type="match status" value="1"/>
</dbReference>
<evidence type="ECO:0000259" key="7">
    <source>
        <dbReference type="SMART" id="SM00382"/>
    </source>
</evidence>
<keyword evidence="9" id="KW-1185">Reference proteome</keyword>
<keyword evidence="3" id="KW-0378">Hydrolase</keyword>
<feature type="domain" description="AAA+ ATPase" evidence="7">
    <location>
        <begin position="1603"/>
        <end position="1750"/>
    </location>
</feature>
<reference evidence="8 9" key="1">
    <citation type="submission" date="2024-09" db="EMBL/GenBank/DDBJ databases">
        <title>Rethinking Asexuality: The Enigmatic Case of Functional Sexual Genes in Lepraria (Stereocaulaceae).</title>
        <authorList>
            <person name="Doellman M."/>
            <person name="Sun Y."/>
            <person name="Barcenas-Pena A."/>
            <person name="Lumbsch H.T."/>
            <person name="Grewe F."/>
        </authorList>
    </citation>
    <scope>NUCLEOTIDE SEQUENCE [LARGE SCALE GENOMIC DNA]</scope>
    <source>
        <strain evidence="8 9">Mercado 3170</strain>
    </source>
</reference>
<keyword evidence="4" id="KW-0067">ATP-binding</keyword>
<organism evidence="8 9">
    <name type="scientific">Stereocaulon virgatum</name>
    <dbReference type="NCBI Taxonomy" id="373712"/>
    <lineage>
        <taxon>Eukaryota</taxon>
        <taxon>Fungi</taxon>
        <taxon>Dikarya</taxon>
        <taxon>Ascomycota</taxon>
        <taxon>Pezizomycotina</taxon>
        <taxon>Lecanoromycetes</taxon>
        <taxon>OSLEUM clade</taxon>
        <taxon>Lecanoromycetidae</taxon>
        <taxon>Lecanorales</taxon>
        <taxon>Lecanorineae</taxon>
        <taxon>Stereocaulaceae</taxon>
        <taxon>Stereocaulon</taxon>
    </lineage>
</organism>
<dbReference type="InterPro" id="IPR041627">
    <property type="entry name" value="AAA_lid_6"/>
</dbReference>
<evidence type="ECO:0000256" key="6">
    <source>
        <dbReference type="SAM" id="MobiDB-lite"/>
    </source>
</evidence>
<feature type="coiled-coil region" evidence="5">
    <location>
        <begin position="2237"/>
        <end position="2278"/>
    </location>
</feature>
<dbReference type="PANTHER" id="PTHR43392:SF2">
    <property type="entry name" value="AAA-TYPE ATPASE FAMILY PROTEIN _ ANKYRIN REPEAT FAMILY PROTEIN"/>
    <property type="match status" value="1"/>
</dbReference>
<evidence type="ECO:0000256" key="2">
    <source>
        <dbReference type="ARBA" id="ARBA00022741"/>
    </source>
</evidence>
<dbReference type="InterPro" id="IPR000641">
    <property type="entry name" value="CbxX/CfxQ"/>
</dbReference>
<dbReference type="CDD" id="cd06008">
    <property type="entry name" value="NF-X1-zinc-finger"/>
    <property type="match status" value="1"/>
</dbReference>
<dbReference type="Proteomes" id="UP001590950">
    <property type="component" value="Unassembled WGS sequence"/>
</dbReference>
<dbReference type="Pfam" id="PF00004">
    <property type="entry name" value="AAA"/>
    <property type="match status" value="3"/>
</dbReference>
<dbReference type="EMBL" id="JBEFKJ010000009">
    <property type="protein sequence ID" value="KAL2044224.1"/>
    <property type="molecule type" value="Genomic_DNA"/>
</dbReference>
<feature type="region of interest" description="Disordered" evidence="6">
    <location>
        <begin position="1248"/>
        <end position="1278"/>
    </location>
</feature>
<dbReference type="CDD" id="cd00009">
    <property type="entry name" value="AAA"/>
    <property type="match status" value="2"/>
</dbReference>
<dbReference type="Pfam" id="PF17866">
    <property type="entry name" value="AAA_lid_6"/>
    <property type="match status" value="1"/>
</dbReference>
<evidence type="ECO:0000256" key="4">
    <source>
        <dbReference type="ARBA" id="ARBA00022840"/>
    </source>
</evidence>
<feature type="compositionally biased region" description="Basic and acidic residues" evidence="6">
    <location>
        <begin position="1251"/>
        <end position="1266"/>
    </location>
</feature>
<accession>A0ABR4AHM7</accession>
<dbReference type="SMART" id="SM00382">
    <property type="entry name" value="AAA"/>
    <property type="match status" value="4"/>
</dbReference>
<feature type="domain" description="AAA+ ATPase" evidence="7">
    <location>
        <begin position="1882"/>
        <end position="2019"/>
    </location>
</feature>
<dbReference type="InterPro" id="IPR047187">
    <property type="entry name" value="SF1_C_Upf1"/>
</dbReference>
<keyword evidence="5" id="KW-0175">Coiled coil</keyword>
<dbReference type="Pfam" id="PF13087">
    <property type="entry name" value="AAA_12"/>
    <property type="match status" value="1"/>
</dbReference>
<evidence type="ECO:0000256" key="1">
    <source>
        <dbReference type="ARBA" id="ARBA00010378"/>
    </source>
</evidence>
<dbReference type="CDD" id="cd17936">
    <property type="entry name" value="EEXXEc_NFX1"/>
    <property type="match status" value="1"/>
</dbReference>
<evidence type="ECO:0000256" key="3">
    <source>
        <dbReference type="ARBA" id="ARBA00022806"/>
    </source>
</evidence>
<proteinExistence type="inferred from homology"/>
<evidence type="ECO:0000256" key="5">
    <source>
        <dbReference type="SAM" id="Coils"/>
    </source>
</evidence>
<comment type="caution">
    <text evidence="8">The sequence shown here is derived from an EMBL/GenBank/DDBJ whole genome shotgun (WGS) entry which is preliminary data.</text>
</comment>
<keyword evidence="3" id="KW-0347">Helicase</keyword>
<dbReference type="InterPro" id="IPR003593">
    <property type="entry name" value="AAA+_ATPase"/>
</dbReference>
<dbReference type="CDD" id="cd18808">
    <property type="entry name" value="SF1_C_Upf1"/>
    <property type="match status" value="1"/>
</dbReference>
<name>A0ABR4AHM7_9LECA</name>
<dbReference type="InterPro" id="IPR003959">
    <property type="entry name" value="ATPase_AAA_core"/>
</dbReference>
<gene>
    <name evidence="8" type="ORF">N7G274_002929</name>
</gene>